<reference evidence="1 2" key="1">
    <citation type="submission" date="2019-11" db="EMBL/GenBank/DDBJ databases">
        <title>Draft Genome Sequence of Plant Growth-Promoting Rhizosphere-Associated Bacteria.</title>
        <authorList>
            <person name="Vasilyev I.Y."/>
            <person name="Radchenko V."/>
            <person name="Ilnitskaya E.V."/>
        </authorList>
    </citation>
    <scope>NUCLEOTIDE SEQUENCE [LARGE SCALE GENOMIC DNA]</scope>
    <source>
        <strain evidence="1 2">VRA_01-1sq_f</strain>
    </source>
</reference>
<proteinExistence type="predicted"/>
<dbReference type="RefSeq" id="WP_382437419.1">
    <property type="nucleotide sequence ID" value="NZ_JBHGVG010000002.1"/>
</dbReference>
<accession>A0A7X2MGD7</accession>
<evidence type="ECO:0000313" key="1">
    <source>
        <dbReference type="EMBL" id="MSE09030.1"/>
    </source>
</evidence>
<organism evidence="1 2">
    <name type="scientific">Ligilactobacillus salivarius</name>
    <dbReference type="NCBI Taxonomy" id="1624"/>
    <lineage>
        <taxon>Bacteria</taxon>
        <taxon>Bacillati</taxon>
        <taxon>Bacillota</taxon>
        <taxon>Bacilli</taxon>
        <taxon>Lactobacillales</taxon>
        <taxon>Lactobacillaceae</taxon>
        <taxon>Ligilactobacillus</taxon>
    </lineage>
</organism>
<sequence length="103" mass="11717">MINVVELKKQLEAVNEEVHVDIKEHSAITMFKDRNGVEIEEQLRGDIEVYFMGVPVLGIKTLQPNEDEEKSKKALDVEPGFYNQSAGEILIELLSIANRYVDD</sequence>
<evidence type="ECO:0000313" key="2">
    <source>
        <dbReference type="Proteomes" id="UP000467635"/>
    </source>
</evidence>
<dbReference type="EMBL" id="WKKX01000575">
    <property type="protein sequence ID" value="MSE09030.1"/>
    <property type="molecule type" value="Genomic_DNA"/>
</dbReference>
<name>A0A7X2MGD7_9LACO</name>
<comment type="caution">
    <text evidence="1">The sequence shown here is derived from an EMBL/GenBank/DDBJ whole genome shotgun (WGS) entry which is preliminary data.</text>
</comment>
<protein>
    <submittedName>
        <fullName evidence="1">Uncharacterized protein</fullName>
    </submittedName>
</protein>
<dbReference type="Proteomes" id="UP000467635">
    <property type="component" value="Unassembled WGS sequence"/>
</dbReference>
<gene>
    <name evidence="1" type="ORF">GKC33_10130</name>
</gene>
<dbReference type="AlphaFoldDB" id="A0A7X2MGD7"/>